<dbReference type="EMBL" id="BMOD01000003">
    <property type="protein sequence ID" value="GGJ27266.1"/>
    <property type="molecule type" value="Genomic_DNA"/>
</dbReference>
<dbReference type="RefSeq" id="WP_189001310.1">
    <property type="nucleotide sequence ID" value="NZ_BMOD01000003.1"/>
</dbReference>
<dbReference type="InterPro" id="IPR044946">
    <property type="entry name" value="Restrct_endonuc_typeI_TRD_sf"/>
</dbReference>
<reference evidence="6" key="1">
    <citation type="journal article" date="2019" name="Int. J. Syst. Evol. Microbiol.">
        <title>The Global Catalogue of Microorganisms (GCM) 10K type strain sequencing project: providing services to taxonomists for standard genome sequencing and annotation.</title>
        <authorList>
            <consortium name="The Broad Institute Genomics Platform"/>
            <consortium name="The Broad Institute Genome Sequencing Center for Infectious Disease"/>
            <person name="Wu L."/>
            <person name="Ma J."/>
        </authorList>
    </citation>
    <scope>NUCLEOTIDE SEQUENCE [LARGE SCALE GENOMIC DNA]</scope>
    <source>
        <strain evidence="6">JCM 14370</strain>
    </source>
</reference>
<protein>
    <recommendedName>
        <fullName evidence="4">Type I restriction modification DNA specificity domain-containing protein</fullName>
    </recommendedName>
</protein>
<proteinExistence type="inferred from homology"/>
<evidence type="ECO:0000256" key="2">
    <source>
        <dbReference type="ARBA" id="ARBA00022747"/>
    </source>
</evidence>
<dbReference type="Proteomes" id="UP000632222">
    <property type="component" value="Unassembled WGS sequence"/>
</dbReference>
<dbReference type="Gene3D" id="3.90.220.20">
    <property type="entry name" value="DNA methylase specificity domains"/>
    <property type="match status" value="2"/>
</dbReference>
<dbReference type="InterPro" id="IPR000055">
    <property type="entry name" value="Restrct_endonuc_typeI_TRD"/>
</dbReference>
<comment type="similarity">
    <text evidence="1">Belongs to the type-I restriction system S methylase family.</text>
</comment>
<evidence type="ECO:0000313" key="5">
    <source>
        <dbReference type="EMBL" id="GGJ27266.1"/>
    </source>
</evidence>
<accession>A0ABQ2CWA6</accession>
<keyword evidence="6" id="KW-1185">Reference proteome</keyword>
<keyword evidence="2" id="KW-0680">Restriction system</keyword>
<dbReference type="InterPro" id="IPR052021">
    <property type="entry name" value="Type-I_RS_S_subunit"/>
</dbReference>
<keyword evidence="3" id="KW-0238">DNA-binding</keyword>
<gene>
    <name evidence="5" type="ORF">GCM10008938_11720</name>
</gene>
<evidence type="ECO:0000259" key="4">
    <source>
        <dbReference type="Pfam" id="PF01420"/>
    </source>
</evidence>
<evidence type="ECO:0000256" key="1">
    <source>
        <dbReference type="ARBA" id="ARBA00010923"/>
    </source>
</evidence>
<dbReference type="CDD" id="cd17253">
    <property type="entry name" value="RMtype1_S_Eco933I-TRD2-CR2_like"/>
    <property type="match status" value="1"/>
</dbReference>
<evidence type="ECO:0000256" key="3">
    <source>
        <dbReference type="ARBA" id="ARBA00023125"/>
    </source>
</evidence>
<feature type="domain" description="Type I restriction modification DNA specificity" evidence="4">
    <location>
        <begin position="219"/>
        <end position="396"/>
    </location>
</feature>
<comment type="caution">
    <text evidence="5">The sequence shown here is derived from an EMBL/GenBank/DDBJ whole genome shotgun (WGS) entry which is preliminary data.</text>
</comment>
<dbReference type="SUPFAM" id="SSF116734">
    <property type="entry name" value="DNA methylase specificity domain"/>
    <property type="match status" value="2"/>
</dbReference>
<dbReference type="PANTHER" id="PTHR30408">
    <property type="entry name" value="TYPE-1 RESTRICTION ENZYME ECOKI SPECIFICITY PROTEIN"/>
    <property type="match status" value="1"/>
</dbReference>
<name>A0ABQ2CWA6_9DEIO</name>
<feature type="domain" description="Type I restriction modification DNA specificity" evidence="4">
    <location>
        <begin position="23"/>
        <end position="187"/>
    </location>
</feature>
<dbReference type="PANTHER" id="PTHR30408:SF12">
    <property type="entry name" value="TYPE I RESTRICTION ENZYME MJAVIII SPECIFICITY SUBUNIT"/>
    <property type="match status" value="1"/>
</dbReference>
<evidence type="ECO:0000313" key="6">
    <source>
        <dbReference type="Proteomes" id="UP000632222"/>
    </source>
</evidence>
<sequence length="418" mass="48366">MGKEIYPSSVQPGLPRLSSPPREWVQVSYRDVLYEVKRPIKLLSDKQYKLITVKRNRGGVFPREDLFGSEVKTPTQFIVKSGDFVISNRQIVHGACGVVPDFLDNSVISNEYTILHSNEKMNIHFFRFFAHSIYFQQTCFHSSIGVDVEKMVFKLEKWFDWEFNLPPLPEQQKIAEILGTWDTAIEQLESLIEKKQLLKRGLMQKLLTGKVRFREFEGEEWKLQPLIEVASIQTGLAKGKKDLINTVKRPYLRVANVQDGYLDLEEIKYIEVESDKIDRYSLQYRDVLLTEGGDADKLGRGHIWKSEIRECLHQNHIFVVRTNKKILLPEFFNYLTSSDYGKNYFLSCAKQSTNLASINSTQLKEFPVLLPSIGEQEKIVSVFENWDSELMKSIAQLEALKTQKLGLMQQLLTGKCRV</sequence>
<dbReference type="Pfam" id="PF01420">
    <property type="entry name" value="Methylase_S"/>
    <property type="match status" value="2"/>
</dbReference>
<organism evidence="5 6">
    <name type="scientific">Deinococcus roseus</name>
    <dbReference type="NCBI Taxonomy" id="392414"/>
    <lineage>
        <taxon>Bacteria</taxon>
        <taxon>Thermotogati</taxon>
        <taxon>Deinococcota</taxon>
        <taxon>Deinococci</taxon>
        <taxon>Deinococcales</taxon>
        <taxon>Deinococcaceae</taxon>
        <taxon>Deinococcus</taxon>
    </lineage>
</organism>